<comment type="subcellular location">
    <subcellularLocation>
        <location evidence="7">Cytoplasm</location>
    </subcellularLocation>
    <subcellularLocation>
        <location evidence="7">Nucleus</location>
    </subcellularLocation>
</comment>
<evidence type="ECO:0000313" key="10">
    <source>
        <dbReference type="Proteomes" id="UP000215902"/>
    </source>
</evidence>
<gene>
    <name evidence="9" type="ORF">BOX15_Mlig026953g2</name>
</gene>
<dbReference type="GO" id="GO:0006511">
    <property type="term" value="P:ubiquitin-dependent protein catabolic process"/>
    <property type="evidence" value="ECO:0007669"/>
    <property type="project" value="InterPro"/>
</dbReference>
<dbReference type="PROSITE" id="PS51475">
    <property type="entry name" value="PROTEASOME_ALPHA_2"/>
    <property type="match status" value="1"/>
</dbReference>
<dbReference type="GO" id="GO:0005634">
    <property type="term" value="C:nucleus"/>
    <property type="evidence" value="ECO:0007669"/>
    <property type="project" value="UniProtKB-SubCell"/>
</dbReference>
<dbReference type="InterPro" id="IPR050115">
    <property type="entry name" value="Proteasome_alpha"/>
</dbReference>
<dbReference type="OrthoDB" id="5835702at2759"/>
<proteinExistence type="inferred from homology"/>
<comment type="function">
    <text evidence="1">The proteasome is a multicatalytic proteinase complex which is characterized by its ability to cleave peptides with Arg, Phe, Tyr, Leu, and Glu adjacent to the leaving group at neutral or slightly basic pH. The proteasome has an ATP-dependent proteolytic activity.</text>
</comment>
<evidence type="ECO:0000313" key="9">
    <source>
        <dbReference type="EMBL" id="PAA79849.1"/>
    </source>
</evidence>
<keyword evidence="10" id="KW-1185">Reference proteome</keyword>
<organism evidence="9 10">
    <name type="scientific">Macrostomum lignano</name>
    <dbReference type="NCBI Taxonomy" id="282301"/>
    <lineage>
        <taxon>Eukaryota</taxon>
        <taxon>Metazoa</taxon>
        <taxon>Spiralia</taxon>
        <taxon>Lophotrochozoa</taxon>
        <taxon>Platyhelminthes</taxon>
        <taxon>Rhabditophora</taxon>
        <taxon>Macrostomorpha</taxon>
        <taxon>Macrostomida</taxon>
        <taxon>Macrostomidae</taxon>
        <taxon>Macrostomum</taxon>
    </lineage>
</organism>
<dbReference type="GO" id="GO:0019773">
    <property type="term" value="C:proteasome core complex, alpha-subunit complex"/>
    <property type="evidence" value="ECO:0007669"/>
    <property type="project" value="UniProtKB-UniRule"/>
</dbReference>
<evidence type="ECO:0000256" key="4">
    <source>
        <dbReference type="ARBA" id="ARBA00023242"/>
    </source>
</evidence>
<evidence type="ECO:0000256" key="5">
    <source>
        <dbReference type="ARBA" id="ARBA00026071"/>
    </source>
</evidence>
<accession>A0A267G3I5</accession>
<reference evidence="9 10" key="1">
    <citation type="submission" date="2017-06" db="EMBL/GenBank/DDBJ databases">
        <title>A platform for efficient transgenesis in Macrostomum lignano, a flatworm model organism for stem cell research.</title>
        <authorList>
            <person name="Berezikov E."/>
        </authorList>
    </citation>
    <scope>NUCLEOTIDE SEQUENCE [LARGE SCALE GENOMIC DNA]</scope>
    <source>
        <strain evidence="9">DV1</strain>
        <tissue evidence="9">Whole organism</tissue>
    </source>
</reference>
<dbReference type="InterPro" id="IPR001353">
    <property type="entry name" value="Proteasome_sua/b"/>
</dbReference>
<dbReference type="InterPro" id="IPR029055">
    <property type="entry name" value="Ntn_hydrolases_N"/>
</dbReference>
<dbReference type="InterPro" id="IPR023332">
    <property type="entry name" value="Proteasome_alpha-type"/>
</dbReference>
<dbReference type="AlphaFoldDB" id="A0A267G3I5"/>
<dbReference type="GO" id="GO:0005737">
    <property type="term" value="C:cytoplasm"/>
    <property type="evidence" value="ECO:0007669"/>
    <property type="project" value="UniProtKB-SubCell"/>
</dbReference>
<keyword evidence="4 7" id="KW-0539">Nucleus</keyword>
<evidence type="ECO:0000256" key="2">
    <source>
        <dbReference type="ARBA" id="ARBA00022490"/>
    </source>
</evidence>
<dbReference type="SMART" id="SM00948">
    <property type="entry name" value="Proteasome_A_N"/>
    <property type="match status" value="1"/>
</dbReference>
<dbReference type="FunFam" id="3.60.20.10:FF:000055">
    <property type="entry name" value="Proteasome subunit alpha type"/>
    <property type="match status" value="1"/>
</dbReference>
<comment type="caution">
    <text evidence="9">The sequence shown here is derived from an EMBL/GenBank/DDBJ whole genome shotgun (WGS) entry which is preliminary data.</text>
</comment>
<comment type="similarity">
    <text evidence="6 7">Belongs to the peptidase T1A family.</text>
</comment>
<sequence>MASGSSAGFDRHITIFSPEGRLYQIEYAFKAINIDGLTSIGVRGADCVVLGTQRKVPDKLIVADSVSRLFNLTDKVGCLMTGLLADCRSQVRRAQFEAAKFKNRNGYEMPCDVLAQRMADLAQVNTQSAGMRPLGCSMLYAGYDEELQQPMLFKTDPSGFVAGYRACGVGAKQMEAKNYLEKKVKKKSDYSLDEAIEIVVNCLSHVHSMDFKPSEIEIGVVTRDSPRFRALTEPEIEHHLTRIAEKD</sequence>
<evidence type="ECO:0000259" key="8">
    <source>
        <dbReference type="PROSITE" id="PS00388"/>
    </source>
</evidence>
<dbReference type="Proteomes" id="UP000215902">
    <property type="component" value="Unassembled WGS sequence"/>
</dbReference>
<dbReference type="SUPFAM" id="SSF56235">
    <property type="entry name" value="N-terminal nucleophile aminohydrolases (Ntn hydrolases)"/>
    <property type="match status" value="1"/>
</dbReference>
<evidence type="ECO:0000256" key="7">
    <source>
        <dbReference type="RuleBase" id="RU000551"/>
    </source>
</evidence>
<dbReference type="CDD" id="cd03754">
    <property type="entry name" value="proteasome_alpha_type_6"/>
    <property type="match status" value="1"/>
</dbReference>
<keyword evidence="3 6" id="KW-0647">Proteasome</keyword>
<dbReference type="PROSITE" id="PS00388">
    <property type="entry name" value="PROTEASOME_ALPHA_1"/>
    <property type="match status" value="1"/>
</dbReference>
<feature type="domain" description="Proteasome alpha-type subunits" evidence="8">
    <location>
        <begin position="9"/>
        <end position="31"/>
    </location>
</feature>
<dbReference type="EMBL" id="NIVC01000613">
    <property type="protein sequence ID" value="PAA79849.1"/>
    <property type="molecule type" value="Genomic_DNA"/>
</dbReference>
<dbReference type="InterPro" id="IPR034642">
    <property type="entry name" value="Proteasome_subunit_alpha6"/>
</dbReference>
<evidence type="ECO:0000256" key="6">
    <source>
        <dbReference type="PROSITE-ProRule" id="PRU00808"/>
    </source>
</evidence>
<dbReference type="InterPro" id="IPR000426">
    <property type="entry name" value="Proteasome_asu_N"/>
</dbReference>
<protein>
    <recommendedName>
        <fullName evidence="7">Proteasome subunit alpha type</fullName>
    </recommendedName>
</protein>
<evidence type="ECO:0000256" key="1">
    <source>
        <dbReference type="ARBA" id="ARBA00002000"/>
    </source>
</evidence>
<dbReference type="PANTHER" id="PTHR11599">
    <property type="entry name" value="PROTEASOME SUBUNIT ALPHA/BETA"/>
    <property type="match status" value="1"/>
</dbReference>
<name>A0A267G3I5_9PLAT</name>
<dbReference type="Pfam" id="PF00227">
    <property type="entry name" value="Proteasome"/>
    <property type="match status" value="1"/>
</dbReference>
<dbReference type="Pfam" id="PF10584">
    <property type="entry name" value="Proteasome_A_N"/>
    <property type="match status" value="1"/>
</dbReference>
<dbReference type="STRING" id="282301.A0A267G3I5"/>
<dbReference type="Gene3D" id="3.60.20.10">
    <property type="entry name" value="Glutamine Phosphoribosylpyrophosphate, subunit 1, domain 1"/>
    <property type="match status" value="1"/>
</dbReference>
<evidence type="ECO:0000256" key="3">
    <source>
        <dbReference type="ARBA" id="ARBA00022942"/>
    </source>
</evidence>
<keyword evidence="2 7" id="KW-0963">Cytoplasm</keyword>
<comment type="subunit">
    <text evidence="5">The 26S proteasome consists of a 20S proteasome core and two 19S regulatory subunits. The 20S proteasome core is composed of 28 subunits that are arranged in four stacked rings, resulting in a barrel-shaped structure. The two end rings are each formed by seven alpha subunits, and the two central rings are each formed by seven beta subunits. The catalytic chamber with the active sites is on the inside of the barrel.</text>
</comment>